<dbReference type="STRING" id="264951.A0A443HHP3"/>
<name>A0A443HHP3_BYSSP</name>
<accession>A0A443HHP3</accession>
<dbReference type="InterPro" id="IPR019481">
    <property type="entry name" value="TFIIIC_triple_barrel"/>
</dbReference>
<dbReference type="GeneID" id="39602519"/>
<gene>
    <name evidence="3" type="ORF">C8Q69DRAFT_511088</name>
</gene>
<evidence type="ECO:0000313" key="4">
    <source>
        <dbReference type="Proteomes" id="UP000283841"/>
    </source>
</evidence>
<dbReference type="AlphaFoldDB" id="A0A443HHP3"/>
<feature type="compositionally biased region" description="Low complexity" evidence="1">
    <location>
        <begin position="299"/>
        <end position="314"/>
    </location>
</feature>
<evidence type="ECO:0000313" key="3">
    <source>
        <dbReference type="EMBL" id="RWQ91341.1"/>
    </source>
</evidence>
<evidence type="ECO:0000259" key="2">
    <source>
        <dbReference type="Pfam" id="PF10419"/>
    </source>
</evidence>
<comment type="caution">
    <text evidence="3">The sequence shown here is derived from an EMBL/GenBank/DDBJ whole genome shotgun (WGS) entry which is preliminary data.</text>
</comment>
<sequence length="325" mass="35867">MQADPRELVVDPALAGPDHDSDDEYEYEYDQSETEAGFFLTFYLNLDLTTCNGVLRPPRRRQEPATAAATIASSASSPFSTALDAGSSFLDSQNDPATDAGDDMSSQNRLQLLDLAGTNPIVSYQNQVFSCSWTDMIGTELLFTAPEPQTEPSELTFVKQEKEFDLLAVNSVKLVGQKATLVTSSGMKAAQSVSADHSAVTQAPELQQQRPRTIIPKTARQTDQAIFLERLMNAKQAKNEKDIVRTVFGTRRGPSFDSRLQGWARTEERMAEIQNLNRAMLQGDMNAMMSLEQIYSQIDNGNNNNNNHDNSNNDAVAEDSNNARL</sequence>
<reference evidence="3 4" key="1">
    <citation type="journal article" date="2018" name="Front. Microbiol.">
        <title>Genomic and genetic insights into a cosmopolitan fungus, Paecilomyces variotii (Eurotiales).</title>
        <authorList>
            <person name="Urquhart A.S."/>
            <person name="Mondo S.J."/>
            <person name="Makela M.R."/>
            <person name="Hane J.K."/>
            <person name="Wiebenga A."/>
            <person name="He G."/>
            <person name="Mihaltcheva S."/>
            <person name="Pangilinan J."/>
            <person name="Lipzen A."/>
            <person name="Barry K."/>
            <person name="de Vries R.P."/>
            <person name="Grigoriev I.V."/>
            <person name="Idnurm A."/>
        </authorList>
    </citation>
    <scope>NUCLEOTIDE SEQUENCE [LARGE SCALE GENOMIC DNA]</scope>
    <source>
        <strain evidence="3 4">CBS 101075</strain>
    </source>
</reference>
<feature type="region of interest" description="Disordered" evidence="1">
    <location>
        <begin position="1"/>
        <end position="24"/>
    </location>
</feature>
<keyword evidence="4" id="KW-1185">Reference proteome</keyword>
<dbReference type="Proteomes" id="UP000283841">
    <property type="component" value="Unassembled WGS sequence"/>
</dbReference>
<dbReference type="Gene3D" id="2.60.40.4370">
    <property type="match status" value="1"/>
</dbReference>
<proteinExistence type="predicted"/>
<protein>
    <recommendedName>
        <fullName evidence="2">Transcription factor TFIIIC triple barrel domain-containing protein</fullName>
    </recommendedName>
</protein>
<dbReference type="Pfam" id="PF10419">
    <property type="entry name" value="TFIIIC_sub6"/>
    <property type="match status" value="1"/>
</dbReference>
<evidence type="ECO:0000256" key="1">
    <source>
        <dbReference type="SAM" id="MobiDB-lite"/>
    </source>
</evidence>
<dbReference type="RefSeq" id="XP_028480986.1">
    <property type="nucleotide sequence ID" value="XM_028633242.1"/>
</dbReference>
<dbReference type="EMBL" id="RCNU01000022">
    <property type="protein sequence ID" value="RWQ91341.1"/>
    <property type="molecule type" value="Genomic_DNA"/>
</dbReference>
<feature type="region of interest" description="Disordered" evidence="1">
    <location>
        <begin position="298"/>
        <end position="325"/>
    </location>
</feature>
<organism evidence="3 4">
    <name type="scientific">Byssochlamys spectabilis</name>
    <name type="common">Paecilomyces variotii</name>
    <dbReference type="NCBI Taxonomy" id="264951"/>
    <lineage>
        <taxon>Eukaryota</taxon>
        <taxon>Fungi</taxon>
        <taxon>Dikarya</taxon>
        <taxon>Ascomycota</taxon>
        <taxon>Pezizomycotina</taxon>
        <taxon>Eurotiomycetes</taxon>
        <taxon>Eurotiomycetidae</taxon>
        <taxon>Eurotiales</taxon>
        <taxon>Thermoascaceae</taxon>
        <taxon>Paecilomyces</taxon>
    </lineage>
</organism>
<dbReference type="VEuPathDB" id="FungiDB:C8Q69DRAFT_511088"/>
<feature type="domain" description="Transcription factor TFIIIC triple barrel" evidence="2">
    <location>
        <begin position="41"/>
        <end position="181"/>
    </location>
</feature>